<accession>A0A3Q0JIR9</accession>
<gene>
    <name evidence="3" type="primary">LOC113472690</name>
</gene>
<dbReference type="KEGG" id="dci:113472690"/>
<reference evidence="3" key="1">
    <citation type="submission" date="2025-08" db="UniProtKB">
        <authorList>
            <consortium name="RefSeq"/>
        </authorList>
    </citation>
    <scope>IDENTIFICATION</scope>
</reference>
<dbReference type="AlphaFoldDB" id="A0A3Q0JIR9"/>
<dbReference type="RefSeq" id="XP_026688284.1">
    <property type="nucleotide sequence ID" value="XM_026832483.1"/>
</dbReference>
<sequence>MTGPGSLTGRQDSSPPGNVHENVIINGPVGGGVGRLTLSRYGGVVPAAHTSVRKSHHHQGGTTTLYTLGSASTSQRHHPAYLGASTPLIELTTGSRGSTTSPEVANIYDVIEEKSSRGGRGKILFSCGLCRSMPIP</sequence>
<name>A0A3Q0JIR9_DIACI</name>
<proteinExistence type="predicted"/>
<dbReference type="PaxDb" id="121845-A0A3Q0JIR9"/>
<dbReference type="Proteomes" id="UP000079169">
    <property type="component" value="Unplaced"/>
</dbReference>
<evidence type="ECO:0000313" key="2">
    <source>
        <dbReference type="Proteomes" id="UP000079169"/>
    </source>
</evidence>
<protein>
    <submittedName>
        <fullName evidence="3">Uncharacterized protein LOC113472690</fullName>
    </submittedName>
</protein>
<evidence type="ECO:0000313" key="3">
    <source>
        <dbReference type="RefSeq" id="XP_026688284.1"/>
    </source>
</evidence>
<evidence type="ECO:0000256" key="1">
    <source>
        <dbReference type="SAM" id="MobiDB-lite"/>
    </source>
</evidence>
<feature type="region of interest" description="Disordered" evidence="1">
    <location>
        <begin position="1"/>
        <end position="22"/>
    </location>
</feature>
<keyword evidence="2" id="KW-1185">Reference proteome</keyword>
<dbReference type="GeneID" id="113472690"/>
<organism evidence="2 3">
    <name type="scientific">Diaphorina citri</name>
    <name type="common">Asian citrus psyllid</name>
    <dbReference type="NCBI Taxonomy" id="121845"/>
    <lineage>
        <taxon>Eukaryota</taxon>
        <taxon>Metazoa</taxon>
        <taxon>Ecdysozoa</taxon>
        <taxon>Arthropoda</taxon>
        <taxon>Hexapoda</taxon>
        <taxon>Insecta</taxon>
        <taxon>Pterygota</taxon>
        <taxon>Neoptera</taxon>
        <taxon>Paraneoptera</taxon>
        <taxon>Hemiptera</taxon>
        <taxon>Sternorrhyncha</taxon>
        <taxon>Psylloidea</taxon>
        <taxon>Psyllidae</taxon>
        <taxon>Diaphorininae</taxon>
        <taxon>Diaphorina</taxon>
    </lineage>
</organism>